<name>A0AAD4EWQ4_9PEZI</name>
<dbReference type="InterPro" id="IPR023214">
    <property type="entry name" value="HAD_sf"/>
</dbReference>
<dbReference type="InterPro" id="IPR006328">
    <property type="entry name" value="2-HAD"/>
</dbReference>
<dbReference type="PANTHER" id="PTHR43316">
    <property type="entry name" value="HYDROLASE, HALOACID DELAHOGENASE-RELATED"/>
    <property type="match status" value="1"/>
</dbReference>
<dbReference type="GO" id="GO:0016791">
    <property type="term" value="F:phosphatase activity"/>
    <property type="evidence" value="ECO:0007669"/>
    <property type="project" value="UniProtKB-ARBA"/>
</dbReference>
<dbReference type="InterPro" id="IPR006439">
    <property type="entry name" value="HAD-SF_hydro_IA"/>
</dbReference>
<dbReference type="PRINTS" id="PR00413">
    <property type="entry name" value="HADHALOGNASE"/>
</dbReference>
<dbReference type="SFLD" id="SFLDS00003">
    <property type="entry name" value="Haloacid_Dehalogenase"/>
    <property type="match status" value="1"/>
</dbReference>
<keyword evidence="2" id="KW-0378">Hydrolase</keyword>
<dbReference type="EMBL" id="JAHCVI010000002">
    <property type="protein sequence ID" value="KAG7288575.1"/>
    <property type="molecule type" value="Genomic_DNA"/>
</dbReference>
<evidence type="ECO:0008006" key="5">
    <source>
        <dbReference type="Google" id="ProtNLM"/>
    </source>
</evidence>
<dbReference type="Gene3D" id="3.40.50.1000">
    <property type="entry name" value="HAD superfamily/HAD-like"/>
    <property type="match status" value="1"/>
</dbReference>
<gene>
    <name evidence="3" type="ORF">NEMBOFW57_004928</name>
</gene>
<dbReference type="Pfam" id="PF00702">
    <property type="entry name" value="Hydrolase"/>
    <property type="match status" value="1"/>
</dbReference>
<dbReference type="Gene3D" id="1.10.150.240">
    <property type="entry name" value="Putative phosphatase, domain 2"/>
    <property type="match status" value="1"/>
</dbReference>
<dbReference type="PANTHER" id="PTHR43316:SF3">
    <property type="entry name" value="HALOACID DEHALOGENASE, TYPE II (AFU_ORTHOLOGUE AFUA_2G07750)-RELATED"/>
    <property type="match status" value="1"/>
</dbReference>
<evidence type="ECO:0000256" key="1">
    <source>
        <dbReference type="ARBA" id="ARBA00008106"/>
    </source>
</evidence>
<dbReference type="InterPro" id="IPR051540">
    <property type="entry name" value="S-2-haloacid_dehalogenase"/>
</dbReference>
<dbReference type="AlphaFoldDB" id="A0AAD4EWQ4"/>
<evidence type="ECO:0000256" key="2">
    <source>
        <dbReference type="ARBA" id="ARBA00022801"/>
    </source>
</evidence>
<proteinExistence type="inferred from homology"/>
<protein>
    <recommendedName>
        <fullName evidence="5">Haloacid dehalogenase</fullName>
    </recommendedName>
</protein>
<reference evidence="3" key="1">
    <citation type="submission" date="2023-02" db="EMBL/GenBank/DDBJ databases">
        <authorList>
            <person name="Palmer J.M."/>
        </authorList>
    </citation>
    <scope>NUCLEOTIDE SEQUENCE</scope>
    <source>
        <strain evidence="3">FW57</strain>
    </source>
</reference>
<evidence type="ECO:0000313" key="3">
    <source>
        <dbReference type="EMBL" id="KAG7288575.1"/>
    </source>
</evidence>
<dbReference type="InterPro" id="IPR023198">
    <property type="entry name" value="PGP-like_dom2"/>
</dbReference>
<dbReference type="Proteomes" id="UP001197093">
    <property type="component" value="Unassembled WGS sequence"/>
</dbReference>
<comment type="caution">
    <text evidence="3">The sequence shown here is derived from an EMBL/GenBank/DDBJ whole genome shotgun (WGS) entry which is preliminary data.</text>
</comment>
<comment type="similarity">
    <text evidence="1">Belongs to the HAD-like hydrolase superfamily. S-2-haloalkanoic acid dehalogenase family.</text>
</comment>
<dbReference type="SFLD" id="SFLDG01129">
    <property type="entry name" value="C1.5:_HAD__Beta-PGM__Phosphata"/>
    <property type="match status" value="1"/>
</dbReference>
<sequence length="287" mass="31296">MILRGADRLVGIKTTPTHNGLRALLNPLLPLSKTIKALTFDVFGTTVSWLSTITTALSTAAAAKLASPSHSHSHSLPAPLRTRLEALTPQDWTLFAQQWRASYNAFTHGFVPGTTPWKDVDAHHRDSLAALLGEWGLEGVYTSDEVDQLSRAWHFLPPWPDAAAGLRRLGAGGYTTATLSNGNRDLLADLDAHGGLGFGVVISGEDFRAYKPAREVYLGACRVLGREVGEVAMVAAHLGDLEAARGVGMRTVYVEREGEEEWGVEEERYQRAREWGGFEEVARRLGV</sequence>
<dbReference type="GO" id="GO:0019120">
    <property type="term" value="F:hydrolase activity, acting on acid halide bonds, in C-halide compounds"/>
    <property type="evidence" value="ECO:0007669"/>
    <property type="project" value="InterPro"/>
</dbReference>
<organism evidence="3 4">
    <name type="scientific">Staphylotrichum longicolle</name>
    <dbReference type="NCBI Taxonomy" id="669026"/>
    <lineage>
        <taxon>Eukaryota</taxon>
        <taxon>Fungi</taxon>
        <taxon>Dikarya</taxon>
        <taxon>Ascomycota</taxon>
        <taxon>Pezizomycotina</taxon>
        <taxon>Sordariomycetes</taxon>
        <taxon>Sordariomycetidae</taxon>
        <taxon>Sordariales</taxon>
        <taxon>Chaetomiaceae</taxon>
        <taxon>Staphylotrichum</taxon>
    </lineage>
</organism>
<dbReference type="InterPro" id="IPR036412">
    <property type="entry name" value="HAD-like_sf"/>
</dbReference>
<keyword evidence="4" id="KW-1185">Reference proteome</keyword>
<dbReference type="NCBIfam" id="TIGR01493">
    <property type="entry name" value="HAD-SF-IA-v2"/>
    <property type="match status" value="1"/>
</dbReference>
<evidence type="ECO:0000313" key="4">
    <source>
        <dbReference type="Proteomes" id="UP001197093"/>
    </source>
</evidence>
<accession>A0AAD4EWQ4</accession>
<dbReference type="NCBIfam" id="TIGR01428">
    <property type="entry name" value="HAD_type_II"/>
    <property type="match status" value="1"/>
</dbReference>
<dbReference type="SUPFAM" id="SSF56784">
    <property type="entry name" value="HAD-like"/>
    <property type="match status" value="1"/>
</dbReference>